<dbReference type="InterPro" id="IPR037986">
    <property type="entry name" value="Myo5p-like_CBD_DIL"/>
</dbReference>
<dbReference type="KEGG" id="tdl:TDEL_0C05350"/>
<evidence type="ECO:0000259" key="2">
    <source>
        <dbReference type="PROSITE" id="PS51126"/>
    </source>
</evidence>
<dbReference type="PROSITE" id="PS51126">
    <property type="entry name" value="DILUTE"/>
    <property type="match status" value="1"/>
</dbReference>
<dbReference type="InterPro" id="IPR036770">
    <property type="entry name" value="Ankyrin_rpt-contain_sf"/>
</dbReference>
<dbReference type="GO" id="GO:0051020">
    <property type="term" value="F:GTPase binding"/>
    <property type="evidence" value="ECO:0007669"/>
    <property type="project" value="TreeGrafter"/>
</dbReference>
<dbReference type="HOGENOM" id="CLU_019651_0_0_1"/>
<dbReference type="STRING" id="1076872.G8ZSD2"/>
<dbReference type="SUPFAM" id="SSF48403">
    <property type="entry name" value="Ankyrin repeat"/>
    <property type="match status" value="1"/>
</dbReference>
<name>G8ZSD2_TORDE</name>
<accession>G8ZSD2</accession>
<dbReference type="AlphaFoldDB" id="G8ZSD2"/>
<feature type="compositionally biased region" description="Basic and acidic residues" evidence="1">
    <location>
        <begin position="714"/>
        <end position="731"/>
    </location>
</feature>
<dbReference type="PANTHER" id="PTHR16027:SF6">
    <property type="entry name" value="DILUTE DOMAIN-CONTAINING PROTEIN"/>
    <property type="match status" value="1"/>
</dbReference>
<dbReference type="PANTHER" id="PTHR16027">
    <property type="entry name" value="DILUTE DOMAIN-CONTAINING PROTEIN YPR089W"/>
    <property type="match status" value="1"/>
</dbReference>
<dbReference type="RefSeq" id="XP_003680635.1">
    <property type="nucleotide sequence ID" value="XM_003680587.1"/>
</dbReference>
<dbReference type="EMBL" id="HE616744">
    <property type="protein sequence ID" value="CCE91424.1"/>
    <property type="molecule type" value="Genomic_DNA"/>
</dbReference>
<feature type="region of interest" description="Disordered" evidence="1">
    <location>
        <begin position="714"/>
        <end position="783"/>
    </location>
</feature>
<dbReference type="Proteomes" id="UP000005627">
    <property type="component" value="Chromosome 3"/>
</dbReference>
<organism evidence="3 4">
    <name type="scientific">Torulaspora delbrueckii</name>
    <name type="common">Yeast</name>
    <name type="synonym">Candida colliculosa</name>
    <dbReference type="NCBI Taxonomy" id="4950"/>
    <lineage>
        <taxon>Eukaryota</taxon>
        <taxon>Fungi</taxon>
        <taxon>Dikarya</taxon>
        <taxon>Ascomycota</taxon>
        <taxon>Saccharomycotina</taxon>
        <taxon>Saccharomycetes</taxon>
        <taxon>Saccharomycetales</taxon>
        <taxon>Saccharomycetaceae</taxon>
        <taxon>Torulaspora</taxon>
    </lineage>
</organism>
<proteinExistence type="predicted"/>
<keyword evidence="4" id="KW-1185">Reference proteome</keyword>
<evidence type="ECO:0000313" key="3">
    <source>
        <dbReference type="EMBL" id="CCE91424.1"/>
    </source>
</evidence>
<dbReference type="GeneID" id="11500759"/>
<dbReference type="InterPro" id="IPR002710">
    <property type="entry name" value="Dilute_dom"/>
</dbReference>
<protein>
    <recommendedName>
        <fullName evidence="2">Dilute domain-containing protein</fullName>
    </recommendedName>
</protein>
<sequence length="783" mass="90442">MDDIWGQESLAVIPGDVSASKVAEIEETVRNINRDDDSVKDDPWWQLVLLMADNEEGDEELRTFQELLIEVKDVNDKSRTGVALIHYTIVYDHSPYIELLHQHSRNLDLNLLDSLVDFTPLMWCIQLNRQNCCTELFSFIDEINFNKPNSDGLKAWDLVIPGSAMAEFLDQNNISQYQTFSPLSDDSVELPMANLNLETESSALTANDGAFNEFTEDFEFDRLIKNQYLEFSDFDIPQILDLLISLPRKNPHTTTYPAALLFQCIRYADHKLESTPLVESLIHLSLTRIIASISTDLNPELETQGDIVIQSYWLSAVSFLYYYLCRDEGFFRRYPTILQDIINTLHTLLIEINSAIRSRVVPLMDPTILSYTTIEDVKQTLYKRDWNFFKKRKQAKQLALQEKKKAESHFFDNDILKHLYPPSLEDQMKASPMKIVQVFGALSYVLDLHKIHPLFQQQCLSIAIDWFSSTLFNKMLKDKEKKVLSRAHAIQIRLNLSSLETWIRNNDLTVPKPMLIDSFMWQRFPFTLIRDLNDIDLTNVPLRNVASYRPVDGLASSNMPVVSDTTNSLFYYQPFHQITRLHLEPVFQLLQWLQIATTLTNDESLDATLALLPRLKTVQLLKAMDKYSYEVDEHKFNSSLKKRLAQAVKMEKCKDDPYLPEKKTPLLVLPTTAELTDTYTRSTDSRYFQPLLPIEIQDSALEIHEENLKLRKNESLVEDKSEESEHDHEEHDLSDETNEEGGNGSKFGNGHAGDEYFRELNTPLASAQRHPWAANDEIEANPW</sequence>
<dbReference type="InParanoid" id="G8ZSD2"/>
<gene>
    <name evidence="3" type="primary">TDEL0C05350</name>
    <name evidence="3" type="ORF">TDEL_0C05350</name>
</gene>
<dbReference type="InterPro" id="IPR052072">
    <property type="entry name" value="Vascular_dev_regulator"/>
</dbReference>
<dbReference type="FunCoup" id="G8ZSD2">
    <property type="interactions" value="28"/>
</dbReference>
<feature type="domain" description="Dilute" evidence="2">
    <location>
        <begin position="287"/>
        <end position="650"/>
    </location>
</feature>
<reference evidence="3 4" key="1">
    <citation type="journal article" date="2011" name="Proc. Natl. Acad. Sci. U.S.A.">
        <title>Evolutionary erosion of yeast sex chromosomes by mating-type switching accidents.</title>
        <authorList>
            <person name="Gordon J.L."/>
            <person name="Armisen D."/>
            <person name="Proux-Wera E."/>
            <person name="Oheigeartaigh S.S."/>
            <person name="Byrne K.P."/>
            <person name="Wolfe K.H."/>
        </authorList>
    </citation>
    <scope>NUCLEOTIDE SEQUENCE [LARGE SCALE GENOMIC DNA]</scope>
    <source>
        <strain evidence="4">ATCC 10662 / CBS 1146 / NBRC 0425 / NCYC 2629 / NRRL Y-866</strain>
    </source>
</reference>
<feature type="compositionally biased region" description="Gly residues" evidence="1">
    <location>
        <begin position="741"/>
        <end position="751"/>
    </location>
</feature>
<evidence type="ECO:0000256" key="1">
    <source>
        <dbReference type="SAM" id="MobiDB-lite"/>
    </source>
</evidence>
<dbReference type="Gene3D" id="1.25.40.20">
    <property type="entry name" value="Ankyrin repeat-containing domain"/>
    <property type="match status" value="1"/>
</dbReference>
<dbReference type="OrthoDB" id="426293at2759"/>
<evidence type="ECO:0000313" key="4">
    <source>
        <dbReference type="Proteomes" id="UP000005627"/>
    </source>
</evidence>
<dbReference type="SMART" id="SM01132">
    <property type="entry name" value="DIL"/>
    <property type="match status" value="1"/>
</dbReference>
<dbReference type="CDD" id="cd15473">
    <property type="entry name" value="Myo5p-like_CBD_DIL_ANK"/>
    <property type="match status" value="1"/>
</dbReference>
<dbReference type="Pfam" id="PF01843">
    <property type="entry name" value="DIL"/>
    <property type="match status" value="2"/>
</dbReference>
<dbReference type="eggNOG" id="ENOG502QRMC">
    <property type="taxonomic scope" value="Eukaryota"/>
</dbReference>